<keyword evidence="3 7" id="KW-0547">Nucleotide-binding</keyword>
<keyword evidence="5 7" id="KW-0067">ATP-binding</keyword>
<gene>
    <name evidence="7" type="primary">aroK</name>
    <name evidence="8" type="ORF">SAMN06265827_13129</name>
</gene>
<accession>A0A285I5U7</accession>
<dbReference type="RefSeq" id="WP_097019174.1">
    <property type="nucleotide sequence ID" value="NZ_OBDZ01000031.1"/>
</dbReference>
<dbReference type="UniPathway" id="UPA00053">
    <property type="reaction ID" value="UER00088"/>
</dbReference>
<feature type="binding site" evidence="7">
    <location>
        <position position="78"/>
    </location>
    <ligand>
        <name>substrate</name>
    </ligand>
</feature>
<dbReference type="HAMAP" id="MF_00109">
    <property type="entry name" value="Shikimate_kinase"/>
    <property type="match status" value="1"/>
</dbReference>
<evidence type="ECO:0000256" key="7">
    <source>
        <dbReference type="HAMAP-Rule" id="MF_00109"/>
    </source>
</evidence>
<comment type="similarity">
    <text evidence="7">Belongs to the shikimate kinase family.</text>
</comment>
<evidence type="ECO:0000256" key="4">
    <source>
        <dbReference type="ARBA" id="ARBA00022777"/>
    </source>
</evidence>
<comment type="caution">
    <text evidence="7">Lacks conserved residue(s) required for the propagation of feature annotation.</text>
</comment>
<evidence type="ECO:0000256" key="2">
    <source>
        <dbReference type="ARBA" id="ARBA00022679"/>
    </source>
</evidence>
<organism evidence="8 9">
    <name type="scientific">Orenia metallireducens</name>
    <dbReference type="NCBI Taxonomy" id="1413210"/>
    <lineage>
        <taxon>Bacteria</taxon>
        <taxon>Bacillati</taxon>
        <taxon>Bacillota</taxon>
        <taxon>Clostridia</taxon>
        <taxon>Halanaerobiales</taxon>
        <taxon>Halobacteroidaceae</taxon>
        <taxon>Orenia</taxon>
    </lineage>
</organism>
<sequence>MNIALIGFMGTGKTTVAKLLAEILDYCLVDIDEEIVKVEGRSIPDIFAEEGEEYFRDVESKVTLNISQGDKQVISTGGGVVLREENIDNLKSNGIVVLLRATAETIFQRVKDEGGRPLLEVADPLAKIKSMLAERADKYNCTEYQIDTDQLSAEEVVEQILKAVKSEE</sequence>
<name>A0A285I5U7_9FIRM</name>
<keyword evidence="4 7" id="KW-0418">Kinase</keyword>
<keyword evidence="2 7" id="KW-0808">Transferase</keyword>
<dbReference type="GO" id="GO:0005524">
    <property type="term" value="F:ATP binding"/>
    <property type="evidence" value="ECO:0007669"/>
    <property type="project" value="UniProtKB-UniRule"/>
</dbReference>
<feature type="binding site" evidence="7">
    <location>
        <position position="135"/>
    </location>
    <ligand>
        <name>substrate</name>
    </ligand>
</feature>
<evidence type="ECO:0000313" key="9">
    <source>
        <dbReference type="Proteomes" id="UP000219573"/>
    </source>
</evidence>
<dbReference type="InterPro" id="IPR000623">
    <property type="entry name" value="Shikimate_kinase/TSH1"/>
</dbReference>
<dbReference type="CDD" id="cd00464">
    <property type="entry name" value="SK"/>
    <property type="match status" value="1"/>
</dbReference>
<keyword evidence="1 7" id="KW-0028">Amino-acid biosynthesis</keyword>
<dbReference type="PANTHER" id="PTHR21087">
    <property type="entry name" value="SHIKIMATE KINASE"/>
    <property type="match status" value="1"/>
</dbReference>
<dbReference type="InterPro" id="IPR031322">
    <property type="entry name" value="Shikimate/glucono_kinase"/>
</dbReference>
<dbReference type="EMBL" id="OBDZ01000031">
    <property type="protein sequence ID" value="SNY43207.1"/>
    <property type="molecule type" value="Genomic_DNA"/>
</dbReference>
<dbReference type="Pfam" id="PF01202">
    <property type="entry name" value="SKI"/>
    <property type="match status" value="1"/>
</dbReference>
<dbReference type="GO" id="GO:0005829">
    <property type="term" value="C:cytosol"/>
    <property type="evidence" value="ECO:0007669"/>
    <property type="project" value="TreeGrafter"/>
</dbReference>
<proteinExistence type="inferred from homology"/>
<keyword evidence="9" id="KW-1185">Reference proteome</keyword>
<dbReference type="Proteomes" id="UP000219573">
    <property type="component" value="Unassembled WGS sequence"/>
</dbReference>
<keyword evidence="7" id="KW-0460">Magnesium</keyword>
<keyword evidence="7" id="KW-0479">Metal-binding</keyword>
<dbReference type="OrthoDB" id="9800332at2"/>
<comment type="function">
    <text evidence="7">Catalyzes the specific phosphorylation of the 3-hydroxyl group of shikimic acid using ATP as a cosubstrate.</text>
</comment>
<comment type="subcellular location">
    <subcellularLocation>
        <location evidence="7">Cytoplasm</location>
    </subcellularLocation>
</comment>
<feature type="binding site" evidence="7">
    <location>
        <position position="32"/>
    </location>
    <ligand>
        <name>substrate</name>
    </ligand>
</feature>
<dbReference type="GO" id="GO:0008652">
    <property type="term" value="P:amino acid biosynthetic process"/>
    <property type="evidence" value="ECO:0007669"/>
    <property type="project" value="UniProtKB-KW"/>
</dbReference>
<dbReference type="EC" id="2.7.1.71" evidence="7"/>
<dbReference type="PANTHER" id="PTHR21087:SF16">
    <property type="entry name" value="SHIKIMATE KINASE 1, CHLOROPLASTIC"/>
    <property type="match status" value="1"/>
</dbReference>
<protein>
    <recommendedName>
        <fullName evidence="7">Shikimate kinase</fullName>
        <shortName evidence="7">SK</shortName>
        <ecNumber evidence="7">2.7.1.71</ecNumber>
    </recommendedName>
</protein>
<dbReference type="STRING" id="1413210.U472_05450"/>
<feature type="binding site" evidence="7">
    <location>
        <position position="14"/>
    </location>
    <ligand>
        <name>Mg(2+)</name>
        <dbReference type="ChEBI" id="CHEBI:18420"/>
    </ligand>
</feature>
<keyword evidence="7" id="KW-0963">Cytoplasm</keyword>
<evidence type="ECO:0000256" key="5">
    <source>
        <dbReference type="ARBA" id="ARBA00022840"/>
    </source>
</evidence>
<dbReference type="GO" id="GO:0009423">
    <property type="term" value="P:chorismate biosynthetic process"/>
    <property type="evidence" value="ECO:0007669"/>
    <property type="project" value="UniProtKB-UniRule"/>
</dbReference>
<dbReference type="GO" id="GO:0004765">
    <property type="term" value="F:shikimate kinase activity"/>
    <property type="evidence" value="ECO:0007669"/>
    <property type="project" value="UniProtKB-UniRule"/>
</dbReference>
<evidence type="ECO:0000313" key="8">
    <source>
        <dbReference type="EMBL" id="SNY43207.1"/>
    </source>
</evidence>
<evidence type="ECO:0000256" key="3">
    <source>
        <dbReference type="ARBA" id="ARBA00022741"/>
    </source>
</evidence>
<comment type="cofactor">
    <cofactor evidence="7">
        <name>Mg(2+)</name>
        <dbReference type="ChEBI" id="CHEBI:18420"/>
    </cofactor>
    <text evidence="7">Binds 1 Mg(2+) ion per subunit.</text>
</comment>
<reference evidence="9" key="1">
    <citation type="submission" date="2017-09" db="EMBL/GenBank/DDBJ databases">
        <authorList>
            <person name="Varghese N."/>
            <person name="Submissions S."/>
        </authorList>
    </citation>
    <scope>NUCLEOTIDE SEQUENCE [LARGE SCALE GENOMIC DNA]</scope>
    <source>
        <strain evidence="9">MSL47</strain>
    </source>
</reference>
<comment type="pathway">
    <text evidence="7">Metabolic intermediate biosynthesis; chorismate biosynthesis; chorismate from D-erythrose 4-phosphate and phosphoenolpyruvate: step 5/7.</text>
</comment>
<dbReference type="SUPFAM" id="SSF52540">
    <property type="entry name" value="P-loop containing nucleoside triphosphate hydrolases"/>
    <property type="match status" value="1"/>
</dbReference>
<evidence type="ECO:0000256" key="1">
    <source>
        <dbReference type="ARBA" id="ARBA00022605"/>
    </source>
</evidence>
<comment type="subunit">
    <text evidence="7">Monomer.</text>
</comment>
<feature type="binding site" evidence="7">
    <location>
        <position position="116"/>
    </location>
    <ligand>
        <name>ATP</name>
        <dbReference type="ChEBI" id="CHEBI:30616"/>
    </ligand>
</feature>
<evidence type="ECO:0000256" key="6">
    <source>
        <dbReference type="ARBA" id="ARBA00023141"/>
    </source>
</evidence>
<dbReference type="PRINTS" id="PR01100">
    <property type="entry name" value="SHIKIMTKNASE"/>
</dbReference>
<dbReference type="Gene3D" id="3.40.50.300">
    <property type="entry name" value="P-loop containing nucleotide triphosphate hydrolases"/>
    <property type="match status" value="1"/>
</dbReference>
<dbReference type="GO" id="GO:0000287">
    <property type="term" value="F:magnesium ion binding"/>
    <property type="evidence" value="ECO:0007669"/>
    <property type="project" value="UniProtKB-UniRule"/>
</dbReference>
<dbReference type="AlphaFoldDB" id="A0A285I5U7"/>
<feature type="binding site" evidence="7">
    <location>
        <position position="56"/>
    </location>
    <ligand>
        <name>substrate</name>
    </ligand>
</feature>
<dbReference type="InterPro" id="IPR027417">
    <property type="entry name" value="P-loop_NTPase"/>
</dbReference>
<dbReference type="GO" id="GO:0009073">
    <property type="term" value="P:aromatic amino acid family biosynthetic process"/>
    <property type="evidence" value="ECO:0007669"/>
    <property type="project" value="UniProtKB-KW"/>
</dbReference>
<keyword evidence="6 7" id="KW-0057">Aromatic amino acid biosynthesis</keyword>
<comment type="catalytic activity">
    <reaction evidence="7">
        <text>shikimate + ATP = 3-phosphoshikimate + ADP + H(+)</text>
        <dbReference type="Rhea" id="RHEA:13121"/>
        <dbReference type="ChEBI" id="CHEBI:15378"/>
        <dbReference type="ChEBI" id="CHEBI:30616"/>
        <dbReference type="ChEBI" id="CHEBI:36208"/>
        <dbReference type="ChEBI" id="CHEBI:145989"/>
        <dbReference type="ChEBI" id="CHEBI:456216"/>
        <dbReference type="EC" id="2.7.1.71"/>
    </reaction>
</comment>
<feature type="binding site" evidence="7">
    <location>
        <begin position="10"/>
        <end position="15"/>
    </location>
    <ligand>
        <name>ATP</name>
        <dbReference type="ChEBI" id="CHEBI:30616"/>
    </ligand>
</feature>